<sequence>MTETPASVLDFWFNKLTKDDWFVKKDEIDSMIRERFLDLHLQLSSEITEEWHKSADSRLALIIVFDQFPRNMFRGSPHSFATDGLALEESRYVVATGLDKQIDTSRRAFLYMPFEHSERMEDQKRSVELFTDLGNDMYLDYARKHRDVIETYGRFPHRNAILGRENTPAEEEYLARPGAGF</sequence>
<dbReference type="Proteomes" id="UP000295131">
    <property type="component" value="Unassembled WGS sequence"/>
</dbReference>
<reference evidence="1 2" key="1">
    <citation type="journal article" date="2013" name="Int. J. Syst. Evol. Microbiol.">
        <title>Hoeflea suaedae sp. nov., an endophytic bacterium isolated from the root of the halophyte Suaeda maritima.</title>
        <authorList>
            <person name="Chung E.J."/>
            <person name="Park J.A."/>
            <person name="Pramanik P."/>
            <person name="Bibi F."/>
            <person name="Jeon C.O."/>
            <person name="Chung Y.R."/>
        </authorList>
    </citation>
    <scope>NUCLEOTIDE SEQUENCE [LARGE SCALE GENOMIC DNA]</scope>
    <source>
        <strain evidence="1 2">YC6898</strain>
    </source>
</reference>
<accession>A0A4R5PKZ3</accession>
<dbReference type="InterPro" id="IPR010323">
    <property type="entry name" value="DUF924"/>
</dbReference>
<dbReference type="Pfam" id="PF06041">
    <property type="entry name" value="DUF924"/>
    <property type="match status" value="1"/>
</dbReference>
<dbReference type="SUPFAM" id="SSF48452">
    <property type="entry name" value="TPR-like"/>
    <property type="match status" value="1"/>
</dbReference>
<dbReference type="EMBL" id="SMSI01000002">
    <property type="protein sequence ID" value="TDH36326.1"/>
    <property type="molecule type" value="Genomic_DNA"/>
</dbReference>
<proteinExistence type="predicted"/>
<evidence type="ECO:0000313" key="1">
    <source>
        <dbReference type="EMBL" id="TDH36326.1"/>
    </source>
</evidence>
<dbReference type="OrthoDB" id="7593450at2"/>
<dbReference type="Gene3D" id="1.25.40.10">
    <property type="entry name" value="Tetratricopeptide repeat domain"/>
    <property type="match status" value="1"/>
</dbReference>
<organism evidence="1 2">
    <name type="scientific">Pseudohoeflea suaedae</name>
    <dbReference type="NCBI Taxonomy" id="877384"/>
    <lineage>
        <taxon>Bacteria</taxon>
        <taxon>Pseudomonadati</taxon>
        <taxon>Pseudomonadota</taxon>
        <taxon>Alphaproteobacteria</taxon>
        <taxon>Hyphomicrobiales</taxon>
        <taxon>Rhizobiaceae</taxon>
        <taxon>Pseudohoeflea</taxon>
    </lineage>
</organism>
<dbReference type="AlphaFoldDB" id="A0A4R5PKZ3"/>
<name>A0A4R5PKZ3_9HYPH</name>
<dbReference type="RefSeq" id="WP_133285023.1">
    <property type="nucleotide sequence ID" value="NZ_SMSI01000002.1"/>
</dbReference>
<dbReference type="Gene3D" id="1.20.58.320">
    <property type="entry name" value="TPR-like"/>
    <property type="match status" value="1"/>
</dbReference>
<keyword evidence="2" id="KW-1185">Reference proteome</keyword>
<dbReference type="InterPro" id="IPR011990">
    <property type="entry name" value="TPR-like_helical_dom_sf"/>
</dbReference>
<evidence type="ECO:0000313" key="2">
    <source>
        <dbReference type="Proteomes" id="UP000295131"/>
    </source>
</evidence>
<protein>
    <submittedName>
        <fullName evidence="1">DUF924 domain-containing protein</fullName>
    </submittedName>
</protein>
<comment type="caution">
    <text evidence="1">The sequence shown here is derived from an EMBL/GenBank/DDBJ whole genome shotgun (WGS) entry which is preliminary data.</text>
</comment>
<gene>
    <name evidence="1" type="ORF">E2A64_10555</name>
</gene>